<dbReference type="GO" id="GO:0008360">
    <property type="term" value="P:regulation of cell shape"/>
    <property type="evidence" value="ECO:0007669"/>
    <property type="project" value="UniProtKB-KW"/>
</dbReference>
<comment type="pathway">
    <text evidence="11">Cell wall biogenesis; peptidoglycan biosynthesis.</text>
</comment>
<dbReference type="InterPro" id="IPR011812">
    <property type="entry name" value="Pep_trsgly"/>
</dbReference>
<dbReference type="GO" id="GO:0009252">
    <property type="term" value="P:peptidoglycan biosynthetic process"/>
    <property type="evidence" value="ECO:0007669"/>
    <property type="project" value="UniProtKB-UniRule"/>
</dbReference>
<keyword evidence="8 11" id="KW-1133">Transmembrane helix</keyword>
<comment type="similarity">
    <text evidence="11">Belongs to the glycosyltransferase 51 family.</text>
</comment>
<comment type="function">
    <text evidence="11">Peptidoglycan polymerase that catalyzes glycan chain elongation from lipid-linked precursors.</text>
</comment>
<dbReference type="GO" id="GO:0016763">
    <property type="term" value="F:pentosyltransferase activity"/>
    <property type="evidence" value="ECO:0007669"/>
    <property type="project" value="InterPro"/>
</dbReference>
<reference evidence="14 15" key="1">
    <citation type="journal article" date="2019" name="Nat. Microbiol.">
        <title>Mediterranean grassland soil C-N compound turnover is dependent on rainfall and depth, and is mediated by genomically divergent microorganisms.</title>
        <authorList>
            <person name="Diamond S."/>
            <person name="Andeer P.F."/>
            <person name="Li Z."/>
            <person name="Crits-Christoph A."/>
            <person name="Burstein D."/>
            <person name="Anantharaman K."/>
            <person name="Lane K.R."/>
            <person name="Thomas B.C."/>
            <person name="Pan C."/>
            <person name="Northen T.R."/>
            <person name="Banfield J.F."/>
        </authorList>
    </citation>
    <scope>NUCLEOTIDE SEQUENCE [LARGE SCALE GENOMIC DNA]</scope>
    <source>
        <strain evidence="14">WS_11</strain>
    </source>
</reference>
<dbReference type="NCBIfam" id="TIGR02070">
    <property type="entry name" value="mono_pep_trsgly"/>
    <property type="match status" value="1"/>
</dbReference>
<comment type="catalytic activity">
    <reaction evidence="11">
        <text>[GlcNAc-(1-&gt;4)-Mur2Ac(oyl-L-Ala-gamma-D-Glu-L-Lys-D-Ala-D-Ala)](n)-di-trans,octa-cis-undecaprenyl diphosphate + beta-D-GlcNAc-(1-&gt;4)-Mur2Ac(oyl-L-Ala-gamma-D-Glu-L-Lys-D-Ala-D-Ala)-di-trans,octa-cis-undecaprenyl diphosphate = [GlcNAc-(1-&gt;4)-Mur2Ac(oyl-L-Ala-gamma-D-Glu-L-Lys-D-Ala-D-Ala)](n+1)-di-trans,octa-cis-undecaprenyl diphosphate + di-trans,octa-cis-undecaprenyl diphosphate + H(+)</text>
        <dbReference type="Rhea" id="RHEA:23708"/>
        <dbReference type="Rhea" id="RHEA-COMP:9602"/>
        <dbReference type="Rhea" id="RHEA-COMP:9603"/>
        <dbReference type="ChEBI" id="CHEBI:15378"/>
        <dbReference type="ChEBI" id="CHEBI:58405"/>
        <dbReference type="ChEBI" id="CHEBI:60033"/>
        <dbReference type="ChEBI" id="CHEBI:78435"/>
        <dbReference type="EC" id="2.4.99.28"/>
    </reaction>
</comment>
<dbReference type="PANTHER" id="PTHR32282">
    <property type="entry name" value="BINDING PROTEIN TRANSPEPTIDASE, PUTATIVE-RELATED"/>
    <property type="match status" value="1"/>
</dbReference>
<name>A0A538UCK5_UNCEI</name>
<evidence type="ECO:0000313" key="15">
    <source>
        <dbReference type="Proteomes" id="UP000319771"/>
    </source>
</evidence>
<evidence type="ECO:0000256" key="4">
    <source>
        <dbReference type="ARBA" id="ARBA00022679"/>
    </source>
</evidence>
<keyword evidence="10 11" id="KW-0961">Cell wall biogenesis/degradation</keyword>
<dbReference type="AlphaFoldDB" id="A0A538UCK5"/>
<dbReference type="EMBL" id="VBPB01000056">
    <property type="protein sequence ID" value="TMQ73625.1"/>
    <property type="molecule type" value="Genomic_DNA"/>
</dbReference>
<gene>
    <name evidence="11 14" type="primary">mtgA</name>
    <name evidence="14" type="ORF">E6K81_03820</name>
</gene>
<dbReference type="GO" id="GO:0071555">
    <property type="term" value="P:cell wall organization"/>
    <property type="evidence" value="ECO:0007669"/>
    <property type="project" value="UniProtKB-KW"/>
</dbReference>
<comment type="subcellular location">
    <subcellularLocation>
        <location evidence="11">Cell membrane</location>
        <topology evidence="11">Single-pass membrane protein</topology>
    </subcellularLocation>
</comment>
<dbReference type="InterPro" id="IPR036950">
    <property type="entry name" value="PBP_transglycosylase"/>
</dbReference>
<keyword evidence="6 11" id="KW-0133">Cell shape</keyword>
<evidence type="ECO:0000256" key="6">
    <source>
        <dbReference type="ARBA" id="ARBA00022960"/>
    </source>
</evidence>
<dbReference type="GO" id="GO:0005886">
    <property type="term" value="C:plasma membrane"/>
    <property type="evidence" value="ECO:0007669"/>
    <property type="project" value="UniProtKB-SubCell"/>
</dbReference>
<accession>A0A538UCK5</accession>
<feature type="compositionally biased region" description="Low complexity" evidence="12">
    <location>
        <begin position="261"/>
        <end position="284"/>
    </location>
</feature>
<evidence type="ECO:0000256" key="10">
    <source>
        <dbReference type="ARBA" id="ARBA00023316"/>
    </source>
</evidence>
<evidence type="ECO:0000256" key="12">
    <source>
        <dbReference type="SAM" id="MobiDB-lite"/>
    </source>
</evidence>
<evidence type="ECO:0000256" key="2">
    <source>
        <dbReference type="ARBA" id="ARBA00022519"/>
    </source>
</evidence>
<dbReference type="HAMAP" id="MF_00766">
    <property type="entry name" value="PGT_MtgA"/>
    <property type="match status" value="1"/>
</dbReference>
<feature type="region of interest" description="Disordered" evidence="12">
    <location>
        <begin position="253"/>
        <end position="284"/>
    </location>
</feature>
<dbReference type="UniPathway" id="UPA00219"/>
<keyword evidence="9 11" id="KW-0472">Membrane</keyword>
<dbReference type="SUPFAM" id="SSF53955">
    <property type="entry name" value="Lysozyme-like"/>
    <property type="match status" value="1"/>
</dbReference>
<evidence type="ECO:0000259" key="13">
    <source>
        <dbReference type="Pfam" id="PF00912"/>
    </source>
</evidence>
<dbReference type="PANTHER" id="PTHR32282:SF33">
    <property type="entry name" value="PEPTIDOGLYCAN GLYCOSYLTRANSFERASE"/>
    <property type="match status" value="1"/>
</dbReference>
<dbReference type="Gene3D" id="1.10.3810.10">
    <property type="entry name" value="Biosynthetic peptidoglycan transglycosylase-like"/>
    <property type="match status" value="1"/>
</dbReference>
<dbReference type="InterPro" id="IPR050396">
    <property type="entry name" value="Glycosyltr_51/Transpeptidase"/>
</dbReference>
<dbReference type="EC" id="2.4.99.28" evidence="11"/>
<organism evidence="14 15">
    <name type="scientific">Eiseniibacteriota bacterium</name>
    <dbReference type="NCBI Taxonomy" id="2212470"/>
    <lineage>
        <taxon>Bacteria</taxon>
        <taxon>Candidatus Eiseniibacteriota</taxon>
    </lineage>
</organism>
<dbReference type="Proteomes" id="UP000319771">
    <property type="component" value="Unassembled WGS sequence"/>
</dbReference>
<proteinExistence type="inferred from homology"/>
<keyword evidence="3 11" id="KW-0328">Glycosyltransferase</keyword>
<dbReference type="InterPro" id="IPR001264">
    <property type="entry name" value="Glyco_trans_51"/>
</dbReference>
<keyword evidence="1 11" id="KW-1003">Cell membrane</keyword>
<evidence type="ECO:0000313" key="14">
    <source>
        <dbReference type="EMBL" id="TMQ73625.1"/>
    </source>
</evidence>
<evidence type="ECO:0000256" key="9">
    <source>
        <dbReference type="ARBA" id="ARBA00023136"/>
    </source>
</evidence>
<sequence>MTRVLIGVLALLLVLAGAAMVTRAGAALPDVTPLARRVPARTALMRQRLEEARVAGRSARVDQRWLPYESIPPVLRRAVLIAEDDAFFSHGGLDWNEIRASVRRNLEAGRLVRGGSTITQQLAKNLYLGSERTLTRKLREMMIAGRLERALTKRRIFELYLNLIEWGDGVYGIEAAAERHFGVPADALDARQAALLAAVIINPRRFDPAHPVRRIERRARMILTRMWRRGQLTEAEYRVATGQAPAAPAWEWNPFARHPDTTAPGPETTAAPPDSAAAADSLPH</sequence>
<evidence type="ECO:0000256" key="8">
    <source>
        <dbReference type="ARBA" id="ARBA00022989"/>
    </source>
</evidence>
<protein>
    <recommendedName>
        <fullName evidence="11">Biosynthetic peptidoglycan transglycosylase</fullName>
        <ecNumber evidence="11">2.4.99.28</ecNumber>
    </recommendedName>
    <alternativeName>
        <fullName evidence="11">Glycan polymerase</fullName>
    </alternativeName>
    <alternativeName>
        <fullName evidence="11">Peptidoglycan glycosyltransferase MtgA</fullName>
        <shortName evidence="11">PGT</shortName>
    </alternativeName>
</protein>
<evidence type="ECO:0000256" key="11">
    <source>
        <dbReference type="HAMAP-Rule" id="MF_00766"/>
    </source>
</evidence>
<keyword evidence="7 11" id="KW-0573">Peptidoglycan synthesis</keyword>
<comment type="caution">
    <text evidence="14">The sequence shown here is derived from an EMBL/GenBank/DDBJ whole genome shotgun (WGS) entry which is preliminary data.</text>
</comment>
<evidence type="ECO:0000256" key="3">
    <source>
        <dbReference type="ARBA" id="ARBA00022676"/>
    </source>
</evidence>
<keyword evidence="2" id="KW-0997">Cell inner membrane</keyword>
<evidence type="ECO:0000256" key="7">
    <source>
        <dbReference type="ARBA" id="ARBA00022984"/>
    </source>
</evidence>
<dbReference type="GO" id="GO:0008955">
    <property type="term" value="F:peptidoglycan glycosyltransferase activity"/>
    <property type="evidence" value="ECO:0007669"/>
    <property type="project" value="UniProtKB-UniRule"/>
</dbReference>
<dbReference type="GO" id="GO:0009274">
    <property type="term" value="C:peptidoglycan-based cell wall"/>
    <property type="evidence" value="ECO:0007669"/>
    <property type="project" value="InterPro"/>
</dbReference>
<evidence type="ECO:0000256" key="5">
    <source>
        <dbReference type="ARBA" id="ARBA00022692"/>
    </source>
</evidence>
<dbReference type="Pfam" id="PF00912">
    <property type="entry name" value="Transgly"/>
    <property type="match status" value="1"/>
</dbReference>
<dbReference type="InterPro" id="IPR023346">
    <property type="entry name" value="Lysozyme-like_dom_sf"/>
</dbReference>
<evidence type="ECO:0000256" key="1">
    <source>
        <dbReference type="ARBA" id="ARBA00022475"/>
    </source>
</evidence>
<feature type="domain" description="Glycosyl transferase family 51" evidence="13">
    <location>
        <begin position="59"/>
        <end position="226"/>
    </location>
</feature>
<keyword evidence="5 11" id="KW-0812">Transmembrane</keyword>
<keyword evidence="4 11" id="KW-0808">Transferase</keyword>